<feature type="domain" description="C2H2-type" evidence="8">
    <location>
        <begin position="140"/>
        <end position="168"/>
    </location>
</feature>
<evidence type="ECO:0000256" key="6">
    <source>
        <dbReference type="PROSITE-ProRule" id="PRU00042"/>
    </source>
</evidence>
<keyword evidence="5" id="KW-0539">Nucleus</keyword>
<dbReference type="InterPro" id="IPR036236">
    <property type="entry name" value="Znf_C2H2_sf"/>
</dbReference>
<dbReference type="Pfam" id="PF00096">
    <property type="entry name" value="zf-C2H2"/>
    <property type="match status" value="1"/>
</dbReference>
<dbReference type="InterPro" id="IPR013087">
    <property type="entry name" value="Znf_C2H2_type"/>
</dbReference>
<dbReference type="PROSITE" id="PS50157">
    <property type="entry name" value="ZINC_FINGER_C2H2_2"/>
    <property type="match status" value="5"/>
</dbReference>
<feature type="domain" description="C2H2-type" evidence="8">
    <location>
        <begin position="68"/>
        <end position="96"/>
    </location>
</feature>
<keyword evidence="4" id="KW-0862">Zinc</keyword>
<dbReference type="PANTHER" id="PTHR24388:SF104">
    <property type="entry name" value="AT-RICH BINDING PROTEIN-RELATED"/>
    <property type="match status" value="1"/>
</dbReference>
<evidence type="ECO:0000313" key="9">
    <source>
        <dbReference type="EMBL" id="KAK6751197.1"/>
    </source>
</evidence>
<proteinExistence type="predicted"/>
<feature type="region of interest" description="Disordered" evidence="7">
    <location>
        <begin position="326"/>
        <end position="375"/>
    </location>
</feature>
<dbReference type="PROSITE" id="PS00028">
    <property type="entry name" value="ZINC_FINGER_C2H2_1"/>
    <property type="match status" value="5"/>
</dbReference>
<reference evidence="9 10" key="1">
    <citation type="submission" date="2023-08" db="EMBL/GenBank/DDBJ databases">
        <title>A Necator americanus chromosomal reference genome.</title>
        <authorList>
            <person name="Ilik V."/>
            <person name="Petrzelkova K.J."/>
            <person name="Pardy F."/>
            <person name="Fuh T."/>
            <person name="Niatou-Singa F.S."/>
            <person name="Gouil Q."/>
            <person name="Baker L."/>
            <person name="Ritchie M.E."/>
            <person name="Jex A.R."/>
            <person name="Gazzola D."/>
            <person name="Li H."/>
            <person name="Toshio Fujiwara R."/>
            <person name="Zhan B."/>
            <person name="Aroian R.V."/>
            <person name="Pafco B."/>
            <person name="Schwarz E.M."/>
        </authorList>
    </citation>
    <scope>NUCLEOTIDE SEQUENCE [LARGE SCALE GENOMIC DNA]</scope>
    <source>
        <strain evidence="9 10">Aroian</strain>
        <tissue evidence="9">Whole animal</tissue>
    </source>
</reference>
<evidence type="ECO:0000256" key="7">
    <source>
        <dbReference type="SAM" id="MobiDB-lite"/>
    </source>
</evidence>
<dbReference type="SMART" id="SM00355">
    <property type="entry name" value="ZnF_C2H2"/>
    <property type="match status" value="7"/>
</dbReference>
<keyword evidence="3 6" id="KW-0863">Zinc-finger</keyword>
<evidence type="ECO:0000313" key="10">
    <source>
        <dbReference type="Proteomes" id="UP001303046"/>
    </source>
</evidence>
<protein>
    <recommendedName>
        <fullName evidence="8">C2H2-type domain-containing protein</fullName>
    </recommendedName>
</protein>
<keyword evidence="10" id="KW-1185">Reference proteome</keyword>
<evidence type="ECO:0000256" key="3">
    <source>
        <dbReference type="ARBA" id="ARBA00022771"/>
    </source>
</evidence>
<evidence type="ECO:0000256" key="5">
    <source>
        <dbReference type="ARBA" id="ARBA00023242"/>
    </source>
</evidence>
<evidence type="ECO:0000256" key="2">
    <source>
        <dbReference type="ARBA" id="ARBA00022737"/>
    </source>
</evidence>
<dbReference type="EMBL" id="JAVFWL010000004">
    <property type="protein sequence ID" value="KAK6751197.1"/>
    <property type="molecule type" value="Genomic_DNA"/>
</dbReference>
<name>A0ABR1DLD6_NECAM</name>
<evidence type="ECO:0000256" key="1">
    <source>
        <dbReference type="ARBA" id="ARBA00022723"/>
    </source>
</evidence>
<accession>A0ABR1DLD6</accession>
<evidence type="ECO:0000259" key="8">
    <source>
        <dbReference type="PROSITE" id="PS50157"/>
    </source>
</evidence>
<dbReference type="SUPFAM" id="SSF57667">
    <property type="entry name" value="beta-beta-alpha zinc fingers"/>
    <property type="match status" value="3"/>
</dbReference>
<dbReference type="InterPro" id="IPR050527">
    <property type="entry name" value="Snail/Krueppel_Znf"/>
</dbReference>
<dbReference type="PANTHER" id="PTHR24388">
    <property type="entry name" value="ZINC FINGER PROTEIN"/>
    <property type="match status" value="1"/>
</dbReference>
<comment type="caution">
    <text evidence="9">The sequence shown here is derived from an EMBL/GenBank/DDBJ whole genome shotgun (WGS) entry which is preliminary data.</text>
</comment>
<feature type="domain" description="C2H2-type" evidence="8">
    <location>
        <begin position="40"/>
        <end position="67"/>
    </location>
</feature>
<feature type="domain" description="C2H2-type" evidence="8">
    <location>
        <begin position="7"/>
        <end position="35"/>
    </location>
</feature>
<feature type="compositionally biased region" description="Basic and acidic residues" evidence="7">
    <location>
        <begin position="327"/>
        <end position="350"/>
    </location>
</feature>
<sequence>MGKGVELKCSICSKAFACKRYVVKHMARVHSKNKEDRKPLECAICGKDFPRLSHLQRHQLIHIKEREWGCPFCERSFVQKPHLVRHIGRCHASEERTGLEERITANKWRADDIPVLLSASNTVAKPPSTPQLISDLIPSFLCIQCGAIFSTRTDLDRHSKNTHRPLKCNHCGEIFKGYAKLKSHEMQERDQAYACSCGASFARAAELRVHTDSCRKRGSFLCVECEEVFTQRVQLDRHWNRTHFVKSQCSDCGWTATTPLRLAEHALKEHTMKICGYCGAAQPSVDHVATEHWKRLNRSVALRKTDGKKMRTLTNKLTVDRNIASSCEEKEDVHSDEGSLLDVSKEDKDSPSNTKCSNSSAASTSGSDSDFESTHTRNEIQNMNHEENHLVLPESSNSAEIVAPQIREKCYLNVVVSVPDDVVDEFHFGNRLPPEILRLFPEFASARLCLVEPFVGESRFLSLHIPVMRPPESNTEAARLLSVPIYV</sequence>
<organism evidence="9 10">
    <name type="scientific">Necator americanus</name>
    <name type="common">Human hookworm</name>
    <dbReference type="NCBI Taxonomy" id="51031"/>
    <lineage>
        <taxon>Eukaryota</taxon>
        <taxon>Metazoa</taxon>
        <taxon>Ecdysozoa</taxon>
        <taxon>Nematoda</taxon>
        <taxon>Chromadorea</taxon>
        <taxon>Rhabditida</taxon>
        <taxon>Rhabditina</taxon>
        <taxon>Rhabditomorpha</taxon>
        <taxon>Strongyloidea</taxon>
        <taxon>Ancylostomatidae</taxon>
        <taxon>Bunostominae</taxon>
        <taxon>Necator</taxon>
    </lineage>
</organism>
<dbReference type="Gene3D" id="3.30.160.60">
    <property type="entry name" value="Classic Zinc Finger"/>
    <property type="match status" value="4"/>
</dbReference>
<evidence type="ECO:0000256" key="4">
    <source>
        <dbReference type="ARBA" id="ARBA00022833"/>
    </source>
</evidence>
<keyword evidence="1" id="KW-0479">Metal-binding</keyword>
<dbReference type="Proteomes" id="UP001303046">
    <property type="component" value="Unassembled WGS sequence"/>
</dbReference>
<feature type="compositionally biased region" description="Low complexity" evidence="7">
    <location>
        <begin position="352"/>
        <end position="368"/>
    </location>
</feature>
<keyword evidence="2" id="KW-0677">Repeat</keyword>
<feature type="domain" description="C2H2-type" evidence="8">
    <location>
        <begin position="220"/>
        <end position="248"/>
    </location>
</feature>
<gene>
    <name evidence="9" type="primary">Necator_chrIV.g16192</name>
    <name evidence="9" type="ORF">RB195_002896</name>
</gene>